<organism evidence="8 9">
    <name type="scientific">Arthrobacter hankyongi</name>
    <dbReference type="NCBI Taxonomy" id="2904801"/>
    <lineage>
        <taxon>Bacteria</taxon>
        <taxon>Bacillati</taxon>
        <taxon>Actinomycetota</taxon>
        <taxon>Actinomycetes</taxon>
        <taxon>Micrococcales</taxon>
        <taxon>Micrococcaceae</taxon>
        <taxon>Arthrobacter</taxon>
    </lineage>
</organism>
<keyword evidence="4 5" id="KW-0472">Membrane</keyword>
<feature type="region of interest" description="Disordered" evidence="7">
    <location>
        <begin position="948"/>
        <end position="970"/>
    </location>
</feature>
<feature type="region of interest" description="Disordered" evidence="7">
    <location>
        <begin position="872"/>
        <end position="895"/>
    </location>
</feature>
<dbReference type="Pfam" id="PF03699">
    <property type="entry name" value="UPF0182"/>
    <property type="match status" value="1"/>
</dbReference>
<comment type="caution">
    <text evidence="5">Lacks conserved residue(s) required for the propagation of feature annotation.</text>
</comment>
<comment type="similarity">
    <text evidence="5">Belongs to the UPF0182 family.</text>
</comment>
<dbReference type="InterPro" id="IPR005372">
    <property type="entry name" value="UPF0182"/>
</dbReference>
<feature type="transmembrane region" description="Helical" evidence="5">
    <location>
        <begin position="194"/>
        <end position="211"/>
    </location>
</feature>
<dbReference type="PANTHER" id="PTHR39344:SF1">
    <property type="entry name" value="UPF0182 PROTEIN SLL1060"/>
    <property type="match status" value="1"/>
</dbReference>
<gene>
    <name evidence="8" type="ORF">LVY72_12750</name>
</gene>
<accession>A0ABS9L8F8</accession>
<evidence type="ECO:0000256" key="4">
    <source>
        <dbReference type="ARBA" id="ARBA00023136"/>
    </source>
</evidence>
<keyword evidence="6" id="KW-0175">Coiled coil</keyword>
<evidence type="ECO:0000256" key="5">
    <source>
        <dbReference type="HAMAP-Rule" id="MF_01600"/>
    </source>
</evidence>
<evidence type="ECO:0000313" key="9">
    <source>
        <dbReference type="Proteomes" id="UP001165368"/>
    </source>
</evidence>
<dbReference type="HAMAP" id="MF_01600">
    <property type="entry name" value="UPF0182"/>
    <property type="match status" value="1"/>
</dbReference>
<reference evidence="8" key="1">
    <citation type="submission" date="2022-01" db="EMBL/GenBank/DDBJ databases">
        <authorList>
            <person name="Jo J.-H."/>
            <person name="Im W.-T."/>
        </authorList>
    </citation>
    <scope>NUCLEOTIDE SEQUENCE</scope>
    <source>
        <strain evidence="8">I2-34</strain>
    </source>
</reference>
<evidence type="ECO:0000313" key="8">
    <source>
        <dbReference type="EMBL" id="MCG2622769.1"/>
    </source>
</evidence>
<proteinExistence type="inferred from homology"/>
<keyword evidence="2 5" id="KW-0812">Transmembrane</keyword>
<feature type="transmembrane region" description="Helical" evidence="5">
    <location>
        <begin position="46"/>
        <end position="66"/>
    </location>
</feature>
<keyword evidence="9" id="KW-1185">Reference proteome</keyword>
<dbReference type="PANTHER" id="PTHR39344">
    <property type="entry name" value="UPF0182 PROTEIN SLL1060"/>
    <property type="match status" value="1"/>
</dbReference>
<feature type="transmembrane region" description="Helical" evidence="5">
    <location>
        <begin position="95"/>
        <end position="116"/>
    </location>
</feature>
<dbReference type="Proteomes" id="UP001165368">
    <property type="component" value="Unassembled WGS sequence"/>
</dbReference>
<feature type="compositionally biased region" description="Polar residues" evidence="7">
    <location>
        <begin position="884"/>
        <end position="895"/>
    </location>
</feature>
<dbReference type="EMBL" id="JAKLTQ010000008">
    <property type="protein sequence ID" value="MCG2622769.1"/>
    <property type="molecule type" value="Genomic_DNA"/>
</dbReference>
<sequence length="970" mass="105064">MPTLVVVAVLVVGFVFFSQVYADVLWYNQLGFLEVFLKENGTKIAIFLAAFLIMSVSVYLSLRIAYRSRPVYAPDSSLQENLNRYQAQLEPVRKLLMIGIPVVLGGFAGTAAASAWQTVLLFFNQEPFGTADPQFGLDYSFYLNTLPFIGFVTGFLVSVVLIAGIAGLLTHYLYGGIRLEEKGLFASTAARIHIAVFAALFLLLQGVNYWLDRYSTLQSTSGKWAGALYTDVNAVIPTKSILAVAAVIVAILFIVAAVMGRWRLPLVGTAMLVITAILAGGVYPWVVQRFQVTPSELSLERQYIERNIALTRQAYGLTDTEVTPYNATVNAEAGALRKDAETTANIRLLDPNLVSDAFGQLEQFRQYYQFAPTLNVDRYDVNGETQDTVIAVRELNTAGVPAGWFNEHVLFTHGYGVVAAAGSKVQADGKPSFMLSGIPSTGVLGNDKTYEPRIYFGEYSPDYSIVGGPKGAAPVEIDRPQSEDSDTESKNTFVGNGGPNVGNWFNRLVYALKFQSTDLMLSDAVNSESQILYDRNPRDRVEKVAPYLTVDGNAYPAIIDGRVKWIVDGYTTSQHFPYSTPQQLASATADSLTAGGRTVALPPQDVNYIRNAVKATVDAYDGSVTLYAWDDKDPLLKAWQKVFPTTLKPYSQMSAELMSHVRYPEDLFKVQRELLGRYHVTSVDRFYSNSDAWSVPTDPTLGAKTTVKQPPYYLSLKMPGQDSAAFSLTTPFIPFTADGEEPRNVLYGFLAAEADAGIGKDGQKSPDYGKLRLLELPRSVTVPGPGQAQNLFNSDTTVSQALNLLRQGASEVINGNLLSLPVGGGMLYVQPVYVQSSGASSYPTLRRVLVSFGEKVGFAPTLAEALDQVFQGNSGATTGDEGNVGQTPATPPTQEVTAQEKLQTALQNARAAIEEGQAALSKGDFAAYGTAQQKLQKALQDAINAEAQIAGTAPSTGGSATPTPTPTPSR</sequence>
<name>A0ABS9L8F8_9MICC</name>
<evidence type="ECO:0000256" key="1">
    <source>
        <dbReference type="ARBA" id="ARBA00022475"/>
    </source>
</evidence>
<feature type="transmembrane region" description="Helical" evidence="5">
    <location>
        <begin position="266"/>
        <end position="286"/>
    </location>
</feature>
<keyword evidence="3 5" id="KW-1133">Transmembrane helix</keyword>
<keyword evidence="1 5" id="KW-1003">Cell membrane</keyword>
<feature type="transmembrane region" description="Helical" evidence="5">
    <location>
        <begin position="148"/>
        <end position="174"/>
    </location>
</feature>
<feature type="coiled-coil region" evidence="6">
    <location>
        <begin position="899"/>
        <end position="948"/>
    </location>
</feature>
<feature type="transmembrane region" description="Helical" evidence="5">
    <location>
        <begin position="240"/>
        <end position="259"/>
    </location>
</feature>
<evidence type="ECO:0000256" key="7">
    <source>
        <dbReference type="SAM" id="MobiDB-lite"/>
    </source>
</evidence>
<comment type="subcellular location">
    <subcellularLocation>
        <location evidence="5">Cell membrane</location>
        <topology evidence="5">Multi-pass membrane protein</topology>
    </subcellularLocation>
</comment>
<feature type="compositionally biased region" description="Low complexity" evidence="7">
    <location>
        <begin position="950"/>
        <end position="962"/>
    </location>
</feature>
<evidence type="ECO:0000256" key="2">
    <source>
        <dbReference type="ARBA" id="ARBA00022692"/>
    </source>
</evidence>
<comment type="caution">
    <text evidence="8">The sequence shown here is derived from an EMBL/GenBank/DDBJ whole genome shotgun (WGS) entry which is preliminary data.</text>
</comment>
<protein>
    <recommendedName>
        <fullName evidence="5">UPF0182 protein LVY72_12750</fullName>
    </recommendedName>
</protein>
<evidence type="ECO:0000256" key="6">
    <source>
        <dbReference type="SAM" id="Coils"/>
    </source>
</evidence>
<evidence type="ECO:0000256" key="3">
    <source>
        <dbReference type="ARBA" id="ARBA00022989"/>
    </source>
</evidence>